<feature type="transmembrane region" description="Helical" evidence="1">
    <location>
        <begin position="20"/>
        <end position="36"/>
    </location>
</feature>
<sequence length="445" mass="52776">MKERKKIKYKNFFKENITNIQLKVVLFVFTFILIYSEESIATPYNNKNIINNDLTFKINFFGNKINQNNIKNNNSDTFIYENLYINNYNIIRGNFIGEINIIKKYNPIILYFKGNIKNYEQNPNEKAFYPLLNYGLKMKTIYGIITLNKNSRPDEFFINFAEPEVLSGYMILDRDFNKKNIYNNKYSIIEKNFSHQNPYVSQYADTGRLQTWHTGQFISINYLSPILKEYHRIGISYSQNIFPPKNHYYKKYWKINDQKEIIRFAVKTAKPMGDGINIITQTTFEIGNSLRFNKKNNILFGINSNNFILGQDILLHHRGKEFFTSFSMGYKSISNGFGIGYEIGPFNINAKQMWAKLSQNYYNFYNPNYLKRFSFTGSYKIHAKKIINSRYRNKESFLQEKIKLLKGKINKIEKIFYIEYISLQKKNHINKDLSQGFAIGINFIF</sequence>
<organism evidence="2 3">
    <name type="scientific">Lyticum sinuosum</name>
    <dbReference type="NCBI Taxonomy" id="1332059"/>
    <lineage>
        <taxon>Bacteria</taxon>
        <taxon>Pseudomonadati</taxon>
        <taxon>Pseudomonadota</taxon>
        <taxon>Alphaproteobacteria</taxon>
        <taxon>Rickettsiales</taxon>
        <taxon>Lyticum</taxon>
    </lineage>
</organism>
<comment type="caution">
    <text evidence="2">The sequence shown here is derived from an EMBL/GenBank/DDBJ whole genome shotgun (WGS) entry which is preliminary data.</text>
</comment>
<dbReference type="RefSeq" id="WP_322498558.1">
    <property type="nucleotide sequence ID" value="NZ_JARGYU010000001.1"/>
</dbReference>
<evidence type="ECO:0000313" key="2">
    <source>
        <dbReference type="EMBL" id="MDZ5761134.1"/>
    </source>
</evidence>
<dbReference type="AlphaFoldDB" id="A0AAE5AHT4"/>
<accession>A0AAE5AHT4</accession>
<proteinExistence type="predicted"/>
<dbReference type="EMBL" id="JARGYU010000001">
    <property type="protein sequence ID" value="MDZ5761134.1"/>
    <property type="molecule type" value="Genomic_DNA"/>
</dbReference>
<gene>
    <name evidence="2" type="ORF">Lyticum_00301</name>
</gene>
<reference evidence="2" key="1">
    <citation type="submission" date="2023-02" db="EMBL/GenBank/DDBJ databases">
        <title>Host association and intracellularity evolved multiple times independently in the Rickettsiales.</title>
        <authorList>
            <person name="Castelli M."/>
            <person name="Nardi T."/>
            <person name="Gammuto L."/>
            <person name="Bellinzona G."/>
            <person name="Sabaneyeva E."/>
            <person name="Potekhin A."/>
            <person name="Serra V."/>
            <person name="Petroni G."/>
            <person name="Sassera D."/>
        </authorList>
    </citation>
    <scope>NUCLEOTIDE SEQUENCE</scope>
    <source>
        <strain evidence="2">USBL-36I1</strain>
    </source>
</reference>
<protein>
    <submittedName>
        <fullName evidence="2">Uncharacterized protein</fullName>
    </submittedName>
</protein>
<keyword evidence="1" id="KW-0472">Membrane</keyword>
<evidence type="ECO:0000313" key="3">
    <source>
        <dbReference type="Proteomes" id="UP001289135"/>
    </source>
</evidence>
<dbReference type="Proteomes" id="UP001289135">
    <property type="component" value="Unassembled WGS sequence"/>
</dbReference>
<name>A0AAE5AHT4_9RICK</name>
<keyword evidence="3" id="KW-1185">Reference proteome</keyword>
<evidence type="ECO:0000256" key="1">
    <source>
        <dbReference type="SAM" id="Phobius"/>
    </source>
</evidence>
<keyword evidence="1" id="KW-0812">Transmembrane</keyword>
<keyword evidence="1" id="KW-1133">Transmembrane helix</keyword>